<gene>
    <name evidence="5" type="ORF">EUV16_21620</name>
</gene>
<name>A0A5X8MSZ5_SALET</name>
<dbReference type="AlphaFoldDB" id="A0A5X8MSZ5"/>
<dbReference type="GO" id="GO:0060567">
    <property type="term" value="P:negative regulation of termination of DNA-templated transcription"/>
    <property type="evidence" value="ECO:0007669"/>
    <property type="project" value="InterPro"/>
</dbReference>
<protein>
    <submittedName>
        <fullName evidence="5">Antitermination protein</fullName>
    </submittedName>
</protein>
<organism evidence="5">
    <name type="scientific">Salmonella enterica subsp. enterica serovar Agbeni</name>
    <dbReference type="NCBI Taxonomy" id="1967642"/>
    <lineage>
        <taxon>Bacteria</taxon>
        <taxon>Pseudomonadati</taxon>
        <taxon>Pseudomonadota</taxon>
        <taxon>Gammaproteobacteria</taxon>
        <taxon>Enterobacterales</taxon>
        <taxon>Enterobacteriaceae</taxon>
        <taxon>Salmonella</taxon>
    </lineage>
</organism>
<evidence type="ECO:0000256" key="2">
    <source>
        <dbReference type="ARBA" id="ARBA00023015"/>
    </source>
</evidence>
<evidence type="ECO:0000256" key="1">
    <source>
        <dbReference type="ARBA" id="ARBA00010234"/>
    </source>
</evidence>
<evidence type="ECO:0000256" key="4">
    <source>
        <dbReference type="ARBA" id="ARBA00023163"/>
    </source>
</evidence>
<dbReference type="EMBL" id="AAHWHN010000029">
    <property type="protein sequence ID" value="ECB0429257.1"/>
    <property type="molecule type" value="Genomic_DNA"/>
</dbReference>
<comment type="similarity">
    <text evidence="1">Belongs to the phage antitermination Q type 1 family.</text>
</comment>
<accession>A0A5X8MSZ5</accession>
<evidence type="ECO:0000313" key="5">
    <source>
        <dbReference type="EMBL" id="ECB0429257.1"/>
    </source>
</evidence>
<comment type="caution">
    <text evidence="5">The sequence shown here is derived from an EMBL/GenBank/DDBJ whole genome shotgun (WGS) entry which is preliminary data.</text>
</comment>
<proteinExistence type="inferred from homology"/>
<keyword evidence="4" id="KW-0804">Transcription</keyword>
<reference evidence="5" key="1">
    <citation type="submission" date="2019-01" db="EMBL/GenBank/DDBJ databases">
        <authorList>
            <person name="Ashton P.M."/>
            <person name="Dallman T."/>
            <person name="Nair S."/>
            <person name="De Pinna E."/>
            <person name="Peters T."/>
            <person name="Grant K."/>
        </authorList>
    </citation>
    <scope>NUCLEOTIDE SEQUENCE</scope>
    <source>
        <strain evidence="5">559803</strain>
    </source>
</reference>
<dbReference type="Pfam" id="PF06530">
    <property type="entry name" value="Phage_antitermQ"/>
    <property type="match status" value="1"/>
</dbReference>
<dbReference type="InterPro" id="IPR010534">
    <property type="entry name" value="Phage_933W_GpQ"/>
</dbReference>
<sequence length="124" mass="13776">MNYRTRDIQKVLERWGAWAASGNDNVDYAPIAAGFKNLLPSTRKVRVSCSDDDGLLISGAMTLLKKQDPYLCRLLELYYIQRATLRGMEAHLGISRNLVSARLLKAEGFIDGCLSALGVPLEMD</sequence>
<keyword evidence="2" id="KW-0805">Transcription regulation</keyword>
<evidence type="ECO:0000256" key="3">
    <source>
        <dbReference type="ARBA" id="ARBA00023125"/>
    </source>
</evidence>
<keyword evidence="3" id="KW-0238">DNA-binding</keyword>
<dbReference type="GO" id="GO:0003677">
    <property type="term" value="F:DNA binding"/>
    <property type="evidence" value="ECO:0007669"/>
    <property type="project" value="UniProtKB-KW"/>
</dbReference>